<dbReference type="InterPro" id="IPR013976">
    <property type="entry name" value="HDOD"/>
</dbReference>
<dbReference type="RefSeq" id="WP_184677614.1">
    <property type="nucleotide sequence ID" value="NZ_JACHGY010000001.1"/>
</dbReference>
<accession>A0A7X0H929</accession>
<dbReference type="PROSITE" id="PS51833">
    <property type="entry name" value="HDOD"/>
    <property type="match status" value="1"/>
</dbReference>
<dbReference type="InterPro" id="IPR003607">
    <property type="entry name" value="HD/PDEase_dom"/>
</dbReference>
<evidence type="ECO:0000256" key="1">
    <source>
        <dbReference type="SAM" id="MobiDB-lite"/>
    </source>
</evidence>
<dbReference type="InterPro" id="IPR052340">
    <property type="entry name" value="RNase_Y/CdgJ"/>
</dbReference>
<dbReference type="PANTHER" id="PTHR33525">
    <property type="match status" value="1"/>
</dbReference>
<proteinExistence type="predicted"/>
<sequence>MSQASADTELTPKAPEGAPAGSADTSSAAAIQENVQSAIKEISHIATLPEVTMKIIKLVEDPDSTAQDLNKVISNDPALGARILKVVNSAFYGLPGQIGSINRAIVLLGLNAVKNIAIAASLAKLFRGGKISNNFDARDLWQHSIATAAATRLLSNKCGLGLPDEAFLAGLIHDIGIMVEIQARRPKFIEALAMVEEQGCTLREAEFACIGATHEMFGAGLCKLWKFPVSFQYVTGFHHHPMDLAENNRTLACLTHVADHIAGKMELGFAHDVKLDAPISSEIMQHLNLNATDIDEVAEQLPEAMDEAQGIF</sequence>
<dbReference type="EMBL" id="JACHGY010000001">
    <property type="protein sequence ID" value="MBB6430075.1"/>
    <property type="molecule type" value="Genomic_DNA"/>
</dbReference>
<dbReference type="Pfam" id="PF08668">
    <property type="entry name" value="HDOD"/>
    <property type="match status" value="1"/>
</dbReference>
<organism evidence="3 4">
    <name type="scientific">Algisphaera agarilytica</name>
    <dbReference type="NCBI Taxonomy" id="1385975"/>
    <lineage>
        <taxon>Bacteria</taxon>
        <taxon>Pseudomonadati</taxon>
        <taxon>Planctomycetota</taxon>
        <taxon>Phycisphaerae</taxon>
        <taxon>Phycisphaerales</taxon>
        <taxon>Phycisphaeraceae</taxon>
        <taxon>Algisphaera</taxon>
    </lineage>
</organism>
<feature type="region of interest" description="Disordered" evidence="1">
    <location>
        <begin position="1"/>
        <end position="27"/>
    </location>
</feature>
<evidence type="ECO:0000313" key="4">
    <source>
        <dbReference type="Proteomes" id="UP000541810"/>
    </source>
</evidence>
<reference evidence="3 4" key="1">
    <citation type="submission" date="2020-08" db="EMBL/GenBank/DDBJ databases">
        <title>Genomic Encyclopedia of Type Strains, Phase IV (KMG-IV): sequencing the most valuable type-strain genomes for metagenomic binning, comparative biology and taxonomic classification.</title>
        <authorList>
            <person name="Goeker M."/>
        </authorList>
    </citation>
    <scope>NUCLEOTIDE SEQUENCE [LARGE SCALE GENOMIC DNA]</scope>
    <source>
        <strain evidence="3 4">DSM 103725</strain>
    </source>
</reference>
<evidence type="ECO:0000259" key="2">
    <source>
        <dbReference type="PROSITE" id="PS51833"/>
    </source>
</evidence>
<dbReference type="AlphaFoldDB" id="A0A7X0H929"/>
<dbReference type="Proteomes" id="UP000541810">
    <property type="component" value="Unassembled WGS sequence"/>
</dbReference>
<gene>
    <name evidence="3" type="ORF">HNQ40_001881</name>
</gene>
<dbReference type="SMART" id="SM00471">
    <property type="entry name" value="HDc"/>
    <property type="match status" value="1"/>
</dbReference>
<dbReference type="PANTHER" id="PTHR33525:SF3">
    <property type="entry name" value="RIBONUCLEASE Y"/>
    <property type="match status" value="1"/>
</dbReference>
<feature type="domain" description="HDOD" evidence="2">
    <location>
        <begin position="45"/>
        <end position="241"/>
    </location>
</feature>
<evidence type="ECO:0000313" key="3">
    <source>
        <dbReference type="EMBL" id="MBB6430075.1"/>
    </source>
</evidence>
<name>A0A7X0H929_9BACT</name>
<comment type="caution">
    <text evidence="3">The sequence shown here is derived from an EMBL/GenBank/DDBJ whole genome shotgun (WGS) entry which is preliminary data.</text>
</comment>
<dbReference type="SUPFAM" id="SSF109604">
    <property type="entry name" value="HD-domain/PDEase-like"/>
    <property type="match status" value="1"/>
</dbReference>
<protein>
    <submittedName>
        <fullName evidence="3">HD-like signal output (HDOD) protein</fullName>
    </submittedName>
</protein>
<dbReference type="Gene3D" id="1.10.3210.10">
    <property type="entry name" value="Hypothetical protein af1432"/>
    <property type="match status" value="1"/>
</dbReference>
<keyword evidence="4" id="KW-1185">Reference proteome</keyword>